<dbReference type="EMBL" id="MN741029">
    <property type="protein sequence ID" value="QHU23453.1"/>
    <property type="molecule type" value="Genomic_DNA"/>
</dbReference>
<dbReference type="GO" id="GO:0009007">
    <property type="term" value="F:site-specific DNA-methyltransferase (adenine-specific) activity"/>
    <property type="evidence" value="ECO:0007669"/>
    <property type="project" value="UniProtKB-EC"/>
</dbReference>
<evidence type="ECO:0000256" key="7">
    <source>
        <dbReference type="ARBA" id="ARBA00047942"/>
    </source>
</evidence>
<sequence>MEYNFKEKVYCYSRNIIKVILNHFNGQKVGGDEMNFDRIMEFLSEKPTIEGYLHQIKNEPIHVDKEIVDESLLQFEKCDVFTPDKISDIMSGFLKGGTLLEPSVGDGQLLKFIDFSKYSRVDIYDIKQEYLDKCPQQKQIRSYCKDFIRSDIHYQYDNIILNPPYIRIQDLSEEYRKYIKDKWPLLSKGNIDIYYAFLVKCLELLDNQGVMVAIIPNSYLTNKSAKLFRKFLIENRYIEKIIDFKSDKVFESVSTYCCITVFTKCPKKELVYTYRDDHKRIKYDDISEDNYNIFIQKNLGGKRLGDICKIRGGIATLRDKIYIHAEKKYNEPCWKRVTNSLNQSWIIFPYHEDGTLIEEVEFKGKNPKTYQYLIDNKEELLKRDKGRQSNYPSWYCYGRTQSLIKEKSEKVIYVSTFVDPNDIKYVSCKPQYNIGCLSISITDQEFTRGMVIDILEKNKEFIINNSGKRGGGWLNLSSGVLKKIPL</sequence>
<dbReference type="GO" id="GO:0003677">
    <property type="term" value="F:DNA binding"/>
    <property type="evidence" value="ECO:0007669"/>
    <property type="project" value="UniProtKB-KW"/>
</dbReference>
<comment type="catalytic activity">
    <reaction evidence="7">
        <text>a 2'-deoxyadenosine in DNA + S-adenosyl-L-methionine = an N(6)-methyl-2'-deoxyadenosine in DNA + S-adenosyl-L-homocysteine + H(+)</text>
        <dbReference type="Rhea" id="RHEA:15197"/>
        <dbReference type="Rhea" id="RHEA-COMP:12418"/>
        <dbReference type="Rhea" id="RHEA-COMP:12419"/>
        <dbReference type="ChEBI" id="CHEBI:15378"/>
        <dbReference type="ChEBI" id="CHEBI:57856"/>
        <dbReference type="ChEBI" id="CHEBI:59789"/>
        <dbReference type="ChEBI" id="CHEBI:90615"/>
        <dbReference type="ChEBI" id="CHEBI:90616"/>
        <dbReference type="EC" id="2.1.1.72"/>
    </reaction>
</comment>
<dbReference type="GO" id="GO:0032259">
    <property type="term" value="P:methylation"/>
    <property type="evidence" value="ECO:0007669"/>
    <property type="project" value="UniProtKB-KW"/>
</dbReference>
<dbReference type="InterPro" id="IPR011639">
    <property type="entry name" value="MethylTrfase_TaqI-like_dom"/>
</dbReference>
<evidence type="ECO:0000256" key="1">
    <source>
        <dbReference type="ARBA" id="ARBA00011900"/>
    </source>
</evidence>
<dbReference type="InterPro" id="IPR050953">
    <property type="entry name" value="N4_N6_ade-DNA_methylase"/>
</dbReference>
<dbReference type="PROSITE" id="PS00092">
    <property type="entry name" value="N6_MTASE"/>
    <property type="match status" value="1"/>
</dbReference>
<organism evidence="9">
    <name type="scientific">viral metagenome</name>
    <dbReference type="NCBI Taxonomy" id="1070528"/>
    <lineage>
        <taxon>unclassified sequences</taxon>
        <taxon>metagenomes</taxon>
        <taxon>organismal metagenomes</taxon>
    </lineage>
</organism>
<proteinExistence type="predicted"/>
<reference evidence="9" key="1">
    <citation type="journal article" date="2020" name="Nature">
        <title>Giant virus diversity and host interactions through global metagenomics.</title>
        <authorList>
            <person name="Schulz F."/>
            <person name="Roux S."/>
            <person name="Paez-Espino D."/>
            <person name="Jungbluth S."/>
            <person name="Walsh D.A."/>
            <person name="Denef V.J."/>
            <person name="McMahon K.D."/>
            <person name="Konstantinidis K.T."/>
            <person name="Eloe-Fadrosh E.A."/>
            <person name="Kyrpides N.C."/>
            <person name="Woyke T."/>
        </authorList>
    </citation>
    <scope>NUCLEOTIDE SEQUENCE</scope>
    <source>
        <strain evidence="9">GVMAG-S-ERX555907-94</strain>
    </source>
</reference>
<keyword evidence="6" id="KW-0238">DNA-binding</keyword>
<evidence type="ECO:0000313" key="9">
    <source>
        <dbReference type="EMBL" id="QHU23453.1"/>
    </source>
</evidence>
<dbReference type="Gene3D" id="3.40.50.150">
    <property type="entry name" value="Vaccinia Virus protein VP39"/>
    <property type="match status" value="1"/>
</dbReference>
<dbReference type="SUPFAM" id="SSF53335">
    <property type="entry name" value="S-adenosyl-L-methionine-dependent methyltransferases"/>
    <property type="match status" value="1"/>
</dbReference>
<protein>
    <recommendedName>
        <fullName evidence="1">site-specific DNA-methyltransferase (adenine-specific)</fullName>
        <ecNumber evidence="1">2.1.1.72</ecNumber>
    </recommendedName>
</protein>
<keyword evidence="2" id="KW-0489">Methyltransferase</keyword>
<accession>A0A6C0L1N3</accession>
<dbReference type="Pfam" id="PF07669">
    <property type="entry name" value="Eco57I"/>
    <property type="match status" value="1"/>
</dbReference>
<dbReference type="PRINTS" id="PR00507">
    <property type="entry name" value="N12N6MTFRASE"/>
</dbReference>
<dbReference type="EC" id="2.1.1.72" evidence="1"/>
<evidence type="ECO:0000256" key="6">
    <source>
        <dbReference type="ARBA" id="ARBA00023125"/>
    </source>
</evidence>
<evidence type="ECO:0000256" key="4">
    <source>
        <dbReference type="ARBA" id="ARBA00022691"/>
    </source>
</evidence>
<name>A0A6C0L1N3_9ZZZZ</name>
<dbReference type="AlphaFoldDB" id="A0A6C0L1N3"/>
<dbReference type="PANTHER" id="PTHR33841">
    <property type="entry name" value="DNA METHYLTRANSFERASE YEEA-RELATED"/>
    <property type="match status" value="1"/>
</dbReference>
<dbReference type="GO" id="GO:0009307">
    <property type="term" value="P:DNA restriction-modification system"/>
    <property type="evidence" value="ECO:0007669"/>
    <property type="project" value="UniProtKB-KW"/>
</dbReference>
<evidence type="ECO:0000256" key="3">
    <source>
        <dbReference type="ARBA" id="ARBA00022679"/>
    </source>
</evidence>
<dbReference type="PANTHER" id="PTHR33841:SF6">
    <property type="entry name" value="TYPE II METHYLTRANSFERASE M.HINDII"/>
    <property type="match status" value="1"/>
</dbReference>
<dbReference type="InterPro" id="IPR029063">
    <property type="entry name" value="SAM-dependent_MTases_sf"/>
</dbReference>
<feature type="domain" description="Type II methyltransferase M.TaqI-like" evidence="8">
    <location>
        <begin position="135"/>
        <end position="250"/>
    </location>
</feature>
<keyword evidence="4" id="KW-0949">S-adenosyl-L-methionine</keyword>
<dbReference type="InterPro" id="IPR002052">
    <property type="entry name" value="DNA_methylase_N6_adenine_CS"/>
</dbReference>
<evidence type="ECO:0000256" key="5">
    <source>
        <dbReference type="ARBA" id="ARBA00022747"/>
    </source>
</evidence>
<keyword evidence="3" id="KW-0808">Transferase</keyword>
<evidence type="ECO:0000259" key="8">
    <source>
        <dbReference type="Pfam" id="PF07669"/>
    </source>
</evidence>
<keyword evidence="5" id="KW-0680">Restriction system</keyword>
<evidence type="ECO:0000256" key="2">
    <source>
        <dbReference type="ARBA" id="ARBA00022603"/>
    </source>
</evidence>